<reference evidence="8 9" key="1">
    <citation type="journal article" date="2017" name="Elife">
        <title>Extensive horizontal gene transfer in cheese-associated bacteria.</title>
        <authorList>
            <person name="Bonham K.S."/>
            <person name="Wolfe B.E."/>
            <person name="Dutton R.J."/>
        </authorList>
    </citation>
    <scope>NUCLEOTIDE SEQUENCE [LARGE SCALE GENOMIC DNA]</scope>
    <source>
        <strain evidence="8 9">341_9</strain>
    </source>
</reference>
<dbReference type="InterPro" id="IPR046977">
    <property type="entry name" value="RsmC/RlmG"/>
</dbReference>
<dbReference type="GO" id="GO:0008757">
    <property type="term" value="F:S-adenosylmethionine-dependent methyltransferase activity"/>
    <property type="evidence" value="ECO:0007669"/>
    <property type="project" value="InterPro"/>
</dbReference>
<proteinExistence type="predicted"/>
<feature type="domain" description="RlmG N-terminal" evidence="7">
    <location>
        <begin position="174"/>
        <end position="259"/>
    </location>
</feature>
<dbReference type="InterPro" id="IPR029063">
    <property type="entry name" value="SAM-dependent_MTases_sf"/>
</dbReference>
<dbReference type="PROSITE" id="PS00092">
    <property type="entry name" value="N6_MTASE"/>
    <property type="match status" value="1"/>
</dbReference>
<dbReference type="Pfam" id="PF05175">
    <property type="entry name" value="MTS"/>
    <property type="match status" value="1"/>
</dbReference>
<dbReference type="PANTHER" id="PTHR47816">
    <property type="entry name" value="RIBOSOMAL RNA SMALL SUBUNIT METHYLTRANSFERASE C"/>
    <property type="match status" value="1"/>
</dbReference>
<dbReference type="InterPro" id="IPR058679">
    <property type="entry name" value="RlmG_N"/>
</dbReference>
<dbReference type="InterPro" id="IPR007848">
    <property type="entry name" value="Small_mtfrase_dom"/>
</dbReference>
<dbReference type="GO" id="GO:0008170">
    <property type="term" value="F:N-methyltransferase activity"/>
    <property type="evidence" value="ECO:0007669"/>
    <property type="project" value="UniProtKB-ARBA"/>
</dbReference>
<dbReference type="InterPro" id="IPR002052">
    <property type="entry name" value="DNA_methylase_N6_adenine_CS"/>
</dbReference>
<evidence type="ECO:0000256" key="2">
    <source>
        <dbReference type="ARBA" id="ARBA00022552"/>
    </source>
</evidence>
<evidence type="ECO:0000256" key="3">
    <source>
        <dbReference type="ARBA" id="ARBA00022603"/>
    </source>
</evidence>
<keyword evidence="2" id="KW-0698">rRNA processing</keyword>
<evidence type="ECO:0000313" key="9">
    <source>
        <dbReference type="Proteomes" id="UP000218598"/>
    </source>
</evidence>
<dbReference type="PANTHER" id="PTHR47816:SF5">
    <property type="entry name" value="RIBOSOMAL RNA LARGE SUBUNIT METHYLTRANSFERASE G"/>
    <property type="match status" value="1"/>
</dbReference>
<name>A0A2A3YM82_9MICO</name>
<keyword evidence="4 8" id="KW-0808">Transferase</keyword>
<feature type="domain" description="Methyltransferase small" evidence="6">
    <location>
        <begin position="291"/>
        <end position="469"/>
    </location>
</feature>
<organism evidence="8 9">
    <name type="scientific">Brachybacterium alimentarium</name>
    <dbReference type="NCBI Taxonomy" id="47845"/>
    <lineage>
        <taxon>Bacteria</taxon>
        <taxon>Bacillati</taxon>
        <taxon>Actinomycetota</taxon>
        <taxon>Actinomycetes</taxon>
        <taxon>Micrococcales</taxon>
        <taxon>Dermabacteraceae</taxon>
        <taxon>Brachybacterium</taxon>
    </lineage>
</organism>
<keyword evidence="9" id="KW-1185">Reference proteome</keyword>
<gene>
    <name evidence="8" type="ORF">CIK66_04465</name>
</gene>
<comment type="caution">
    <text evidence="8">The sequence shown here is derived from an EMBL/GenBank/DDBJ whole genome shotgun (WGS) entry which is preliminary data.</text>
</comment>
<feature type="compositionally biased region" description="Basic and acidic residues" evidence="5">
    <location>
        <begin position="33"/>
        <end position="50"/>
    </location>
</feature>
<dbReference type="Pfam" id="PF26049">
    <property type="entry name" value="RLMG_N"/>
    <property type="match status" value="1"/>
</dbReference>
<evidence type="ECO:0000256" key="5">
    <source>
        <dbReference type="SAM" id="MobiDB-lite"/>
    </source>
</evidence>
<dbReference type="EMBL" id="NRGR01000007">
    <property type="protein sequence ID" value="PCC40404.1"/>
    <property type="molecule type" value="Genomic_DNA"/>
</dbReference>
<accession>A0A2A3YM82</accession>
<evidence type="ECO:0000256" key="1">
    <source>
        <dbReference type="ARBA" id="ARBA00022490"/>
    </source>
</evidence>
<dbReference type="GO" id="GO:0032259">
    <property type="term" value="P:methylation"/>
    <property type="evidence" value="ECO:0007669"/>
    <property type="project" value="UniProtKB-KW"/>
</dbReference>
<sequence length="474" mass="50026">MPSSTARSPRTPPQHCLPPHSRTVGCAPAAVSDFRRTDPVPHTPAEHEPLLSDEDFAGDGRHAEGPDTDGFDAPRRRGVGASERSTPPQPQGPAQTDRVIISAAEEIGIGGSDALIAIDDVTGELTAYALAAISEQSDATVLSWASSYAVASGLRQRFAEQVDSGLLRVPSGPQAVSLEDAVSEVGDHVVALMRLPKALHALEHRVRSLAAPIGAREQSSLRVVAGGRVKHMSRNQNDVLATVFSEVRASRGIGKSRALIGSVLRERPAGPSVAEGSSQVAVRGQQRPVSLRATGAVFGGARADAGSRLLLQTLDQAVAAGELATEEEPVTTAVDLGCGNGLLSAYLAAALPESAVLGSDDDTDAVLSTRATLAANGLDREDVQVTWDDAISQLQDRSVDLVLLNPPFHDGTAIDATLVQGLLDAASRVLRPGGQLWFVHNSHLRFRTEVERRVGPVRQRARDRRFTVLSAQRA</sequence>
<dbReference type="Proteomes" id="UP000218598">
    <property type="component" value="Unassembled WGS sequence"/>
</dbReference>
<keyword evidence="3 8" id="KW-0489">Methyltransferase</keyword>
<dbReference type="GO" id="GO:0006364">
    <property type="term" value="P:rRNA processing"/>
    <property type="evidence" value="ECO:0007669"/>
    <property type="project" value="UniProtKB-KW"/>
</dbReference>
<evidence type="ECO:0000259" key="7">
    <source>
        <dbReference type="Pfam" id="PF26049"/>
    </source>
</evidence>
<dbReference type="OrthoDB" id="29650at2"/>
<dbReference type="CDD" id="cd02440">
    <property type="entry name" value="AdoMet_MTases"/>
    <property type="match status" value="1"/>
</dbReference>
<evidence type="ECO:0000256" key="4">
    <source>
        <dbReference type="ARBA" id="ARBA00022679"/>
    </source>
</evidence>
<dbReference type="AlphaFoldDB" id="A0A2A3YM82"/>
<protein>
    <submittedName>
        <fullName evidence="8">16S rRNA methyltransferase</fullName>
    </submittedName>
</protein>
<dbReference type="SUPFAM" id="SSF53335">
    <property type="entry name" value="S-adenosyl-L-methionine-dependent methyltransferases"/>
    <property type="match status" value="1"/>
</dbReference>
<dbReference type="Gene3D" id="3.40.50.150">
    <property type="entry name" value="Vaccinia Virus protein VP39"/>
    <property type="match status" value="2"/>
</dbReference>
<dbReference type="GO" id="GO:0003676">
    <property type="term" value="F:nucleic acid binding"/>
    <property type="evidence" value="ECO:0007669"/>
    <property type="project" value="InterPro"/>
</dbReference>
<feature type="region of interest" description="Disordered" evidence="5">
    <location>
        <begin position="1"/>
        <end position="97"/>
    </location>
</feature>
<evidence type="ECO:0000313" key="8">
    <source>
        <dbReference type="EMBL" id="PCC40404.1"/>
    </source>
</evidence>
<evidence type="ECO:0000259" key="6">
    <source>
        <dbReference type="Pfam" id="PF05175"/>
    </source>
</evidence>
<keyword evidence="1" id="KW-0963">Cytoplasm</keyword>